<reference evidence="3" key="2">
    <citation type="submission" date="2013-12" db="EMBL/GenBank/DDBJ databases">
        <authorList>
            <person name="Yu Y."/>
            <person name="Lee S."/>
            <person name="de Baynast K."/>
            <person name="Wissotski M."/>
            <person name="Liu L."/>
            <person name="Talag J."/>
            <person name="Goicoechea J."/>
            <person name="Angelova A."/>
            <person name="Jetty R."/>
            <person name="Kudrna D."/>
            <person name="Golser W."/>
            <person name="Rivera L."/>
            <person name="Zhang J."/>
            <person name="Wing R."/>
        </authorList>
    </citation>
    <scope>NUCLEOTIDE SEQUENCE</scope>
</reference>
<proteinExistence type="predicted"/>
<evidence type="ECO:0000256" key="1">
    <source>
        <dbReference type="SAM" id="MobiDB-lite"/>
    </source>
</evidence>
<sequence>MARCFEGTKHIFDELTEDAMKLMDNGELFNDQETIKQEADSPKDKTTALLLDMEPGLSTASTPTTITISKKDDGDFDMFGGDDDKTDVNHGSDANAIVSSSNPELVPHDESDNGSVG</sequence>
<reference evidence="2" key="3">
    <citation type="submission" date="2015-04" db="UniProtKB">
        <authorList>
            <consortium name="EnsemblPlants"/>
        </authorList>
    </citation>
    <scope>IDENTIFICATION</scope>
</reference>
<dbReference type="Proteomes" id="UP000032180">
    <property type="component" value="Chromosome 9"/>
</dbReference>
<dbReference type="EnsemblPlants" id="LPERR09G04240.1">
    <property type="protein sequence ID" value="LPERR09G04240.1"/>
    <property type="gene ID" value="LPERR09G04240"/>
</dbReference>
<name>A0A0D9XCL4_9ORYZ</name>
<evidence type="ECO:0000313" key="2">
    <source>
        <dbReference type="EnsemblPlants" id="LPERR09G04240.1"/>
    </source>
</evidence>
<protein>
    <submittedName>
        <fullName evidence="2">Uncharacterized protein</fullName>
    </submittedName>
</protein>
<feature type="region of interest" description="Disordered" evidence="1">
    <location>
        <begin position="55"/>
        <end position="117"/>
    </location>
</feature>
<dbReference type="STRING" id="77586.A0A0D9XCL4"/>
<dbReference type="Gramene" id="LPERR09G04240.1">
    <property type="protein sequence ID" value="LPERR09G04240.1"/>
    <property type="gene ID" value="LPERR09G04240"/>
</dbReference>
<dbReference type="AlphaFoldDB" id="A0A0D9XCL4"/>
<dbReference type="HOGENOM" id="CLU_2088334_0_0_1"/>
<evidence type="ECO:0000313" key="3">
    <source>
        <dbReference type="Proteomes" id="UP000032180"/>
    </source>
</evidence>
<feature type="compositionally biased region" description="Low complexity" evidence="1">
    <location>
        <begin position="58"/>
        <end position="68"/>
    </location>
</feature>
<reference evidence="2 3" key="1">
    <citation type="submission" date="2012-08" db="EMBL/GenBank/DDBJ databases">
        <title>Oryza genome evolution.</title>
        <authorList>
            <person name="Wing R.A."/>
        </authorList>
    </citation>
    <scope>NUCLEOTIDE SEQUENCE</scope>
</reference>
<keyword evidence="3" id="KW-1185">Reference proteome</keyword>
<accession>A0A0D9XCL4</accession>
<organism evidence="2 3">
    <name type="scientific">Leersia perrieri</name>
    <dbReference type="NCBI Taxonomy" id="77586"/>
    <lineage>
        <taxon>Eukaryota</taxon>
        <taxon>Viridiplantae</taxon>
        <taxon>Streptophyta</taxon>
        <taxon>Embryophyta</taxon>
        <taxon>Tracheophyta</taxon>
        <taxon>Spermatophyta</taxon>
        <taxon>Magnoliopsida</taxon>
        <taxon>Liliopsida</taxon>
        <taxon>Poales</taxon>
        <taxon>Poaceae</taxon>
        <taxon>BOP clade</taxon>
        <taxon>Oryzoideae</taxon>
        <taxon>Oryzeae</taxon>
        <taxon>Oryzinae</taxon>
        <taxon>Leersia</taxon>
    </lineage>
</organism>